<dbReference type="InterPro" id="IPR011990">
    <property type="entry name" value="TPR-like_helical_dom_sf"/>
</dbReference>
<dbReference type="PANTHER" id="PTHR44858">
    <property type="entry name" value="TETRATRICOPEPTIDE REPEAT PROTEIN 6"/>
    <property type="match status" value="1"/>
</dbReference>
<dbReference type="Gene3D" id="1.25.40.10">
    <property type="entry name" value="Tetratricopeptide repeat domain"/>
    <property type="match status" value="1"/>
</dbReference>
<feature type="signal peptide" evidence="3">
    <location>
        <begin position="1"/>
        <end position="20"/>
    </location>
</feature>
<name>A0ABQ5Z6N7_9SPHN</name>
<protein>
    <recommendedName>
        <fullName evidence="6">Tetratricopeptide repeat protein</fullName>
    </recommendedName>
</protein>
<dbReference type="EMBL" id="BSOO01000026">
    <property type="protein sequence ID" value="GLR48418.1"/>
    <property type="molecule type" value="Genomic_DNA"/>
</dbReference>
<evidence type="ECO:0000256" key="1">
    <source>
        <dbReference type="ARBA" id="ARBA00022737"/>
    </source>
</evidence>
<dbReference type="InterPro" id="IPR019734">
    <property type="entry name" value="TPR_rpt"/>
</dbReference>
<evidence type="ECO:0000256" key="3">
    <source>
        <dbReference type="SAM" id="SignalP"/>
    </source>
</evidence>
<feature type="chain" id="PRO_5046889605" description="Tetratricopeptide repeat protein" evidence="3">
    <location>
        <begin position="21"/>
        <end position="180"/>
    </location>
</feature>
<dbReference type="SMART" id="SM00028">
    <property type="entry name" value="TPR"/>
    <property type="match status" value="3"/>
</dbReference>
<keyword evidence="2" id="KW-0802">TPR repeat</keyword>
<dbReference type="Proteomes" id="UP001156703">
    <property type="component" value="Unassembled WGS sequence"/>
</dbReference>
<dbReference type="RefSeq" id="WP_029940684.1">
    <property type="nucleotide sequence ID" value="NZ_BSOO01000026.1"/>
</dbReference>
<sequence length="180" mass="19377">MRACVLSAAALFIAAPPASASVITVGGNYATSCYRAAENRINDLASWRACDNALALEPLGDSDRAGTFVNRGILHMLAGRTGRAIDDLAAAERLDPSQPEIYLNQAIIAYQAGRKAEARDLASRALDLHTRKPAFALFLRGVAHEDLGSIKAAYADLSRAAQLAPSWAEPKRELARYRVR</sequence>
<evidence type="ECO:0000256" key="2">
    <source>
        <dbReference type="ARBA" id="ARBA00022803"/>
    </source>
</evidence>
<organism evidence="4 5">
    <name type="scientific">Sphingomonas astaxanthinifaciens DSM 22298</name>
    <dbReference type="NCBI Taxonomy" id="1123267"/>
    <lineage>
        <taxon>Bacteria</taxon>
        <taxon>Pseudomonadati</taxon>
        <taxon>Pseudomonadota</taxon>
        <taxon>Alphaproteobacteria</taxon>
        <taxon>Sphingomonadales</taxon>
        <taxon>Sphingomonadaceae</taxon>
        <taxon>Sphingomonas</taxon>
    </lineage>
</organism>
<accession>A0ABQ5Z6N7</accession>
<evidence type="ECO:0000313" key="5">
    <source>
        <dbReference type="Proteomes" id="UP001156703"/>
    </source>
</evidence>
<dbReference type="InterPro" id="IPR050498">
    <property type="entry name" value="Ycf3"/>
</dbReference>
<evidence type="ECO:0008006" key="6">
    <source>
        <dbReference type="Google" id="ProtNLM"/>
    </source>
</evidence>
<keyword evidence="5" id="KW-1185">Reference proteome</keyword>
<dbReference type="SUPFAM" id="SSF48452">
    <property type="entry name" value="TPR-like"/>
    <property type="match status" value="1"/>
</dbReference>
<dbReference type="Pfam" id="PF13432">
    <property type="entry name" value="TPR_16"/>
    <property type="match status" value="1"/>
</dbReference>
<reference evidence="5" key="1">
    <citation type="journal article" date="2019" name="Int. J. Syst. Evol. Microbiol.">
        <title>The Global Catalogue of Microorganisms (GCM) 10K type strain sequencing project: providing services to taxonomists for standard genome sequencing and annotation.</title>
        <authorList>
            <consortium name="The Broad Institute Genomics Platform"/>
            <consortium name="The Broad Institute Genome Sequencing Center for Infectious Disease"/>
            <person name="Wu L."/>
            <person name="Ma J."/>
        </authorList>
    </citation>
    <scope>NUCLEOTIDE SEQUENCE [LARGE SCALE GENOMIC DNA]</scope>
    <source>
        <strain evidence="5">NBRC 102146</strain>
    </source>
</reference>
<gene>
    <name evidence="4" type="ORF">GCM10007925_21340</name>
</gene>
<keyword evidence="3" id="KW-0732">Signal</keyword>
<dbReference type="PANTHER" id="PTHR44858:SF1">
    <property type="entry name" value="UDP-N-ACETYLGLUCOSAMINE--PEPTIDE N-ACETYLGLUCOSAMINYLTRANSFERASE SPINDLY-RELATED"/>
    <property type="match status" value="1"/>
</dbReference>
<keyword evidence="1" id="KW-0677">Repeat</keyword>
<comment type="caution">
    <text evidence="4">The sequence shown here is derived from an EMBL/GenBank/DDBJ whole genome shotgun (WGS) entry which is preliminary data.</text>
</comment>
<proteinExistence type="predicted"/>
<evidence type="ECO:0000313" key="4">
    <source>
        <dbReference type="EMBL" id="GLR48418.1"/>
    </source>
</evidence>